<accession>A0AAD1R392</accession>
<dbReference type="Gene3D" id="1.20.5.340">
    <property type="match status" value="1"/>
</dbReference>
<name>A0AAD1R392_PELCU</name>
<dbReference type="SUPFAM" id="SSF57997">
    <property type="entry name" value="Tropomyosin"/>
    <property type="match status" value="1"/>
</dbReference>
<organism evidence="1 2">
    <name type="scientific">Pelobates cultripes</name>
    <name type="common">Western spadefoot toad</name>
    <dbReference type="NCBI Taxonomy" id="61616"/>
    <lineage>
        <taxon>Eukaryota</taxon>
        <taxon>Metazoa</taxon>
        <taxon>Chordata</taxon>
        <taxon>Craniata</taxon>
        <taxon>Vertebrata</taxon>
        <taxon>Euteleostomi</taxon>
        <taxon>Amphibia</taxon>
        <taxon>Batrachia</taxon>
        <taxon>Anura</taxon>
        <taxon>Pelobatoidea</taxon>
        <taxon>Pelobatidae</taxon>
        <taxon>Pelobates</taxon>
    </lineage>
</organism>
<reference evidence="1" key="1">
    <citation type="submission" date="2022-03" db="EMBL/GenBank/DDBJ databases">
        <authorList>
            <person name="Alioto T."/>
            <person name="Alioto T."/>
            <person name="Gomez Garrido J."/>
        </authorList>
    </citation>
    <scope>NUCLEOTIDE SEQUENCE</scope>
</reference>
<sequence length="80" mass="9042">PLTTAFLQQALDNQSQKLISIWQTSVAEIKQDLHKLGSRMAHVETKMKKLVDANKSSAEQIRSLTTQLSQCETKIMDLED</sequence>
<evidence type="ECO:0000313" key="1">
    <source>
        <dbReference type="EMBL" id="CAH2223064.1"/>
    </source>
</evidence>
<protein>
    <submittedName>
        <fullName evidence="1">Uncharacterized protein</fullName>
    </submittedName>
</protein>
<evidence type="ECO:0000313" key="2">
    <source>
        <dbReference type="Proteomes" id="UP001295444"/>
    </source>
</evidence>
<proteinExistence type="predicted"/>
<dbReference type="AlphaFoldDB" id="A0AAD1R392"/>
<dbReference type="Proteomes" id="UP001295444">
    <property type="component" value="Chromosome 01"/>
</dbReference>
<dbReference type="EMBL" id="OW240912">
    <property type="protein sequence ID" value="CAH2223064.1"/>
    <property type="molecule type" value="Genomic_DNA"/>
</dbReference>
<feature type="non-terminal residue" evidence="1">
    <location>
        <position position="1"/>
    </location>
</feature>
<feature type="non-terminal residue" evidence="1">
    <location>
        <position position="80"/>
    </location>
</feature>
<gene>
    <name evidence="1" type="ORF">PECUL_23A042296</name>
</gene>
<keyword evidence="2" id="KW-1185">Reference proteome</keyword>